<feature type="compositionally biased region" description="Basic and acidic residues" evidence="11">
    <location>
        <begin position="239"/>
        <end position="258"/>
    </location>
</feature>
<feature type="domain" description="SUN" evidence="13">
    <location>
        <begin position="59"/>
        <end position="226"/>
    </location>
</feature>
<evidence type="ECO:0000256" key="9">
    <source>
        <dbReference type="ARBA" id="ARBA00061226"/>
    </source>
</evidence>
<comment type="subcellular location">
    <subcellularLocation>
        <location evidence="8">Endomembrane system</location>
        <topology evidence="8">Single-pass type I membrane protein</topology>
    </subcellularLocation>
    <subcellularLocation>
        <location evidence="1">Endoplasmic reticulum membrane</location>
        <topology evidence="1">Single-pass membrane protein</topology>
    </subcellularLocation>
</comment>
<keyword evidence="3" id="KW-0732">Signal</keyword>
<dbReference type="InterPro" id="IPR012919">
    <property type="entry name" value="SUN_dom"/>
</dbReference>
<organism evidence="14 15">
    <name type="scientific">Caerostris darwini</name>
    <dbReference type="NCBI Taxonomy" id="1538125"/>
    <lineage>
        <taxon>Eukaryota</taxon>
        <taxon>Metazoa</taxon>
        <taxon>Ecdysozoa</taxon>
        <taxon>Arthropoda</taxon>
        <taxon>Chelicerata</taxon>
        <taxon>Arachnida</taxon>
        <taxon>Araneae</taxon>
        <taxon>Araneomorphae</taxon>
        <taxon>Entelegynae</taxon>
        <taxon>Araneoidea</taxon>
        <taxon>Araneidae</taxon>
        <taxon>Caerostris</taxon>
    </lineage>
</organism>
<dbReference type="PANTHER" id="PTHR12953:SF0">
    <property type="entry name" value="SUN DOMAIN-CONTAINING OSSIFICATION FACTOR"/>
    <property type="match status" value="1"/>
</dbReference>
<proteinExistence type="inferred from homology"/>
<dbReference type="PANTHER" id="PTHR12953">
    <property type="entry name" value="MEMBRANE PROTEIN CH1 RELATED"/>
    <property type="match status" value="1"/>
</dbReference>
<dbReference type="InterPro" id="IPR008979">
    <property type="entry name" value="Galactose-bd-like_sf"/>
</dbReference>
<evidence type="ECO:0000256" key="5">
    <source>
        <dbReference type="ARBA" id="ARBA00022989"/>
    </source>
</evidence>
<evidence type="ECO:0000256" key="3">
    <source>
        <dbReference type="ARBA" id="ARBA00022729"/>
    </source>
</evidence>
<dbReference type="InterPro" id="IPR045120">
    <property type="entry name" value="Suco/Slp1-like"/>
</dbReference>
<evidence type="ECO:0000256" key="1">
    <source>
        <dbReference type="ARBA" id="ARBA00004389"/>
    </source>
</evidence>
<dbReference type="EMBL" id="BPLQ01008920">
    <property type="protein sequence ID" value="GIY40324.1"/>
    <property type="molecule type" value="Genomic_DNA"/>
</dbReference>
<dbReference type="FunFam" id="2.60.120.260:FF:000099">
    <property type="entry name" value="Uncharacterized protein, isoform C"/>
    <property type="match status" value="1"/>
</dbReference>
<comment type="subunit">
    <text evidence="10">Interacts with EMP65.</text>
</comment>
<feature type="compositionally biased region" description="Low complexity" evidence="11">
    <location>
        <begin position="412"/>
        <end position="441"/>
    </location>
</feature>
<evidence type="ECO:0000256" key="2">
    <source>
        <dbReference type="ARBA" id="ARBA00022692"/>
    </source>
</evidence>
<feature type="region of interest" description="Disordered" evidence="11">
    <location>
        <begin position="238"/>
        <end position="270"/>
    </location>
</feature>
<evidence type="ECO:0000313" key="15">
    <source>
        <dbReference type="Proteomes" id="UP001054837"/>
    </source>
</evidence>
<evidence type="ECO:0000256" key="4">
    <source>
        <dbReference type="ARBA" id="ARBA00022824"/>
    </source>
</evidence>
<gene>
    <name evidence="14" type="primary">SUCO</name>
    <name evidence="14" type="ORF">CDAR_617641</name>
</gene>
<feature type="compositionally biased region" description="Polar residues" evidence="11">
    <location>
        <begin position="259"/>
        <end position="270"/>
    </location>
</feature>
<evidence type="ECO:0000256" key="7">
    <source>
        <dbReference type="ARBA" id="ARBA00023180"/>
    </source>
</evidence>
<keyword evidence="2 12" id="KW-0812">Transmembrane</keyword>
<feature type="region of interest" description="Disordered" evidence="11">
    <location>
        <begin position="402"/>
        <end position="445"/>
    </location>
</feature>
<dbReference type="AlphaFoldDB" id="A0AAV4T2F7"/>
<dbReference type="SUPFAM" id="SSF49785">
    <property type="entry name" value="Galactose-binding domain-like"/>
    <property type="match status" value="1"/>
</dbReference>
<feature type="compositionally biased region" description="Basic and acidic residues" evidence="11">
    <location>
        <begin position="402"/>
        <end position="411"/>
    </location>
</feature>
<feature type="transmembrane region" description="Helical" evidence="12">
    <location>
        <begin position="612"/>
        <end position="633"/>
    </location>
</feature>
<protein>
    <submittedName>
        <fullName evidence="14">SUN domain-containing ossification factor</fullName>
    </submittedName>
</protein>
<reference evidence="14 15" key="1">
    <citation type="submission" date="2021-06" db="EMBL/GenBank/DDBJ databases">
        <title>Caerostris darwini draft genome.</title>
        <authorList>
            <person name="Kono N."/>
            <person name="Arakawa K."/>
        </authorList>
    </citation>
    <scope>NUCLEOTIDE SEQUENCE [LARGE SCALE GENOMIC DNA]</scope>
</reference>
<evidence type="ECO:0000256" key="12">
    <source>
        <dbReference type="SAM" id="Phobius"/>
    </source>
</evidence>
<evidence type="ECO:0000313" key="14">
    <source>
        <dbReference type="EMBL" id="GIY40324.1"/>
    </source>
</evidence>
<evidence type="ECO:0000256" key="8">
    <source>
        <dbReference type="ARBA" id="ARBA00046288"/>
    </source>
</evidence>
<keyword evidence="5 12" id="KW-1133">Transmembrane helix</keyword>
<name>A0AAV4T2F7_9ARAC</name>
<comment type="caution">
    <text evidence="14">The sequence shown here is derived from an EMBL/GenBank/DDBJ whole genome shotgun (WGS) entry which is preliminary data.</text>
</comment>
<dbReference type="Proteomes" id="UP001054837">
    <property type="component" value="Unassembled WGS sequence"/>
</dbReference>
<keyword evidence="7" id="KW-0325">Glycoprotein</keyword>
<keyword evidence="6 12" id="KW-0472">Membrane</keyword>
<sequence>MKIKEELTSAFQLLGLLCLLFWSFTWNLSNNYDWTESKKSLKVVSKTAPKISPLPPTFNAWKEEELNKQVESEKRDKIPVPKTSKRKLNYASSKCGAKILASNRETKYGKSILNEKVDEYMLNPCRIKAWFIIELCDTIEASQIELANYELYSSSPKEFSVFWSNIYPTQTWNHLGTFEARNQRSMQTFPLTLRNLGKFIKVIIFSHHGKEHYCPLSVFRVIGYSMVYEYDEIEEENEHGDLNKKTKTNGTDHVKSKEVSQNSITKNSNNTETNVTKQKIWKEETSQLIKLCYIKRKYCSYPQFADTSLNQPACLFYRKIILRKEPICDNIWANEMPEHSFISTYENKLKSSIDSKNLNSTSNRVIVDKTMKKSKEFTSFFNITSFYKKLFEQSRNSFDKHKMNRTSEDSHSSNIKSSQISMDSSNYTSLNNYNTSKNNPSAKIDDKLPKKEEHFISQNNNNVDDSTKRSCNCPEVVNNAEVTLPKQNTNSTETLLSDPSKQGSVDSATLIQKESVLVKLNMRLKESETNLNLINRYLQQLSESYRKQVEDMLSMFYGAVKAVRATSDKADMINEQQQSAVEELELKVYRLNMKVQLLEAGQNDILKRVLELHGFFLVLEIIIMSTIFSIFFNKFKRNEYYIK</sequence>
<keyword evidence="4" id="KW-0256">Endoplasmic reticulum</keyword>
<evidence type="ECO:0000259" key="13">
    <source>
        <dbReference type="PROSITE" id="PS51469"/>
    </source>
</evidence>
<dbReference type="Pfam" id="PF07738">
    <property type="entry name" value="Sad1_UNC"/>
    <property type="match status" value="1"/>
</dbReference>
<dbReference type="GO" id="GO:0034975">
    <property type="term" value="P:protein folding in endoplasmic reticulum"/>
    <property type="evidence" value="ECO:0007669"/>
    <property type="project" value="TreeGrafter"/>
</dbReference>
<evidence type="ECO:0000256" key="11">
    <source>
        <dbReference type="SAM" id="MobiDB-lite"/>
    </source>
</evidence>
<dbReference type="GO" id="GO:0005789">
    <property type="term" value="C:endoplasmic reticulum membrane"/>
    <property type="evidence" value="ECO:0007669"/>
    <property type="project" value="UniProtKB-SubCell"/>
</dbReference>
<dbReference type="PROSITE" id="PS51469">
    <property type="entry name" value="SUN"/>
    <property type="match status" value="1"/>
</dbReference>
<comment type="similarity">
    <text evidence="9">Belongs to the SLP1 family.</text>
</comment>
<keyword evidence="15" id="KW-1185">Reference proteome</keyword>
<evidence type="ECO:0000256" key="6">
    <source>
        <dbReference type="ARBA" id="ARBA00023136"/>
    </source>
</evidence>
<accession>A0AAV4T2F7</accession>
<evidence type="ECO:0000256" key="10">
    <source>
        <dbReference type="ARBA" id="ARBA00064635"/>
    </source>
</evidence>